<dbReference type="Pfam" id="PF03520">
    <property type="entry name" value="KCNQ_channel"/>
    <property type="match status" value="1"/>
</dbReference>
<feature type="transmembrane region" description="Helical" evidence="13">
    <location>
        <begin position="388"/>
        <end position="409"/>
    </location>
</feature>
<evidence type="ECO:0000256" key="10">
    <source>
        <dbReference type="ARBA" id="ARBA00032659"/>
    </source>
</evidence>
<proteinExistence type="predicted"/>
<name>A0A1I7SRJ2_BURXY</name>
<dbReference type="AlphaFoldDB" id="A0A1I7SRJ2"/>
<dbReference type="FunFam" id="1.10.287.70:FF:000056">
    <property type="entry name" value="Potassium voltage-gated channel subfamily KQT member 1"/>
    <property type="match status" value="1"/>
</dbReference>
<evidence type="ECO:0000256" key="11">
    <source>
        <dbReference type="ARBA" id="ARBA00034430"/>
    </source>
</evidence>
<sequence length="487" mass="54082">MHIRYVYNYNLFSDLCVVIASIVVIAVGSEGKVFATSAIRGVRFLQILRMLHVDRQGGTWRLLGSVVFIHRQELITTLYIGFLGLIFSSYFVYLAEKDTVGPDGKVAFTSYADALWWGVITMTTIGYGDVVPQTWIGRIVASCFAIFAISFFALPAGILGSGFALKVQQKQRQKHFNRQIPAAATLIQCMWRCYAADKHSKSVATWRIHVDPNANKKKEEKESSPPQANANSKNQGQLIQRGAKKPNSVAAMWKSKAAFQKGRLRSAGSTEEPKLKESDGEGENMDSPPNRLRCNPRKKSSLFDSKSEDADNNEEETSPLKRVAHICELTDVHKNAIRAIRKIKYFVARRKFGRARKPYDVRDVIEQYSQGHAELFVRIKGLQRRASLIAILTNPLLSAGSALIAGTAVHDKNPYLLISGKPDCKCPEGQDCCQEGKCECCHKEECSEQKECCAKKECASGECAKSEHSECPAGGEAKCPVPEESHK</sequence>
<evidence type="ECO:0000256" key="9">
    <source>
        <dbReference type="ARBA" id="ARBA00023303"/>
    </source>
</evidence>
<evidence type="ECO:0000259" key="15">
    <source>
        <dbReference type="Pfam" id="PF03520"/>
    </source>
</evidence>
<dbReference type="PANTHER" id="PTHR47735:SF14">
    <property type="entry name" value="POTASSIUM VOLTAGE-GATED CHANNEL SUBFAMILY KQT MEMBER 1"/>
    <property type="match status" value="1"/>
</dbReference>
<dbReference type="Proteomes" id="UP000095284">
    <property type="component" value="Unplaced"/>
</dbReference>
<evidence type="ECO:0000259" key="14">
    <source>
        <dbReference type="Pfam" id="PF00520"/>
    </source>
</evidence>
<protein>
    <recommendedName>
        <fullName evidence="10">IKs producing slow voltage-gated potassium channel subunit alpha KvLQT1</fullName>
    </recommendedName>
</protein>
<evidence type="ECO:0000256" key="1">
    <source>
        <dbReference type="ARBA" id="ARBA00004651"/>
    </source>
</evidence>
<feature type="compositionally biased region" description="Polar residues" evidence="12">
    <location>
        <begin position="224"/>
        <end position="238"/>
    </location>
</feature>
<evidence type="ECO:0000313" key="17">
    <source>
        <dbReference type="WBParaSite" id="BXY_1565700.1"/>
    </source>
</evidence>
<dbReference type="InterPro" id="IPR003937">
    <property type="entry name" value="K_chnl_volt-dep_KCNQ"/>
</dbReference>
<evidence type="ECO:0000256" key="13">
    <source>
        <dbReference type="SAM" id="Phobius"/>
    </source>
</evidence>
<feature type="transmembrane region" description="Helical" evidence="13">
    <location>
        <begin position="7"/>
        <end position="27"/>
    </location>
</feature>
<keyword evidence="8 13" id="KW-0472">Membrane</keyword>
<keyword evidence="7" id="KW-0406">Ion transport</keyword>
<dbReference type="Gene3D" id="1.10.287.70">
    <property type="match status" value="1"/>
</dbReference>
<keyword evidence="6 13" id="KW-1133">Transmembrane helix</keyword>
<feature type="region of interest" description="Disordered" evidence="12">
    <location>
        <begin position="466"/>
        <end position="487"/>
    </location>
</feature>
<dbReference type="SMR" id="A0A1I7SRJ2"/>
<dbReference type="Pfam" id="PF00520">
    <property type="entry name" value="Ion_trans"/>
    <property type="match status" value="1"/>
</dbReference>
<evidence type="ECO:0000256" key="12">
    <source>
        <dbReference type="SAM" id="MobiDB-lite"/>
    </source>
</evidence>
<feature type="transmembrane region" description="Helical" evidence="13">
    <location>
        <begin position="74"/>
        <end position="94"/>
    </location>
</feature>
<comment type="catalytic activity">
    <reaction evidence="11">
        <text>K(+)(in) = K(+)(out)</text>
        <dbReference type="Rhea" id="RHEA:29463"/>
        <dbReference type="ChEBI" id="CHEBI:29103"/>
    </reaction>
</comment>
<dbReference type="WBParaSite" id="BXY_1565700.1">
    <property type="protein sequence ID" value="BXY_1565700.1"/>
    <property type="gene ID" value="BXY_1565700"/>
</dbReference>
<dbReference type="eggNOG" id="KOG1419">
    <property type="taxonomic scope" value="Eukaryota"/>
</dbReference>
<evidence type="ECO:0000256" key="7">
    <source>
        <dbReference type="ARBA" id="ARBA00023065"/>
    </source>
</evidence>
<feature type="transmembrane region" description="Helical" evidence="13">
    <location>
        <begin position="139"/>
        <end position="165"/>
    </location>
</feature>
<keyword evidence="2" id="KW-0813">Transport</keyword>
<keyword evidence="5" id="KW-0630">Potassium</keyword>
<comment type="subcellular location">
    <subcellularLocation>
        <location evidence="1">Cell membrane</location>
        <topology evidence="1">Multi-pass membrane protein</topology>
    </subcellularLocation>
</comment>
<evidence type="ECO:0000256" key="8">
    <source>
        <dbReference type="ARBA" id="ARBA00023136"/>
    </source>
</evidence>
<keyword evidence="9" id="KW-0407">Ion channel</keyword>
<dbReference type="GO" id="GO:0005249">
    <property type="term" value="F:voltage-gated potassium channel activity"/>
    <property type="evidence" value="ECO:0007669"/>
    <property type="project" value="InterPro"/>
</dbReference>
<evidence type="ECO:0000256" key="3">
    <source>
        <dbReference type="ARBA" id="ARBA00022475"/>
    </source>
</evidence>
<evidence type="ECO:0000256" key="2">
    <source>
        <dbReference type="ARBA" id="ARBA00022448"/>
    </source>
</evidence>
<dbReference type="InterPro" id="IPR013821">
    <property type="entry name" value="K_chnl_volt-dep_KCNQ_C"/>
</dbReference>
<evidence type="ECO:0000313" key="16">
    <source>
        <dbReference type="Proteomes" id="UP000095284"/>
    </source>
</evidence>
<feature type="region of interest" description="Disordered" evidence="12">
    <location>
        <begin position="212"/>
        <end position="318"/>
    </location>
</feature>
<dbReference type="PRINTS" id="PR00169">
    <property type="entry name" value="KCHANNEL"/>
</dbReference>
<accession>A0A1I7SRJ2</accession>
<dbReference type="SUPFAM" id="SSF81324">
    <property type="entry name" value="Voltage-gated potassium channels"/>
    <property type="match status" value="1"/>
</dbReference>
<feature type="domain" description="Potassium channel voltage dependent KCNQ C-terminal" evidence="15">
    <location>
        <begin position="290"/>
        <end position="389"/>
    </location>
</feature>
<dbReference type="GO" id="GO:0008076">
    <property type="term" value="C:voltage-gated potassium channel complex"/>
    <property type="evidence" value="ECO:0007669"/>
    <property type="project" value="TreeGrafter"/>
</dbReference>
<evidence type="ECO:0000256" key="6">
    <source>
        <dbReference type="ARBA" id="ARBA00022989"/>
    </source>
</evidence>
<keyword evidence="4 13" id="KW-0812">Transmembrane</keyword>
<dbReference type="Gene3D" id="6.10.140.1910">
    <property type="match status" value="2"/>
</dbReference>
<organism evidence="16 17">
    <name type="scientific">Bursaphelenchus xylophilus</name>
    <name type="common">Pinewood nematode worm</name>
    <name type="synonym">Aphelenchoides xylophilus</name>
    <dbReference type="NCBI Taxonomy" id="6326"/>
    <lineage>
        <taxon>Eukaryota</taxon>
        <taxon>Metazoa</taxon>
        <taxon>Ecdysozoa</taxon>
        <taxon>Nematoda</taxon>
        <taxon>Chromadorea</taxon>
        <taxon>Rhabditida</taxon>
        <taxon>Tylenchina</taxon>
        <taxon>Tylenchomorpha</taxon>
        <taxon>Aphelenchoidea</taxon>
        <taxon>Aphelenchoididae</taxon>
        <taxon>Bursaphelenchus</taxon>
    </lineage>
</organism>
<dbReference type="InterPro" id="IPR005821">
    <property type="entry name" value="Ion_trans_dom"/>
</dbReference>
<keyword evidence="3" id="KW-1003">Cell membrane</keyword>
<feature type="transmembrane region" description="Helical" evidence="13">
    <location>
        <begin position="106"/>
        <end position="127"/>
    </location>
</feature>
<feature type="domain" description="Ion transport" evidence="14">
    <location>
        <begin position="4"/>
        <end position="170"/>
    </location>
</feature>
<feature type="compositionally biased region" description="Basic and acidic residues" evidence="12">
    <location>
        <begin position="212"/>
        <end position="223"/>
    </location>
</feature>
<evidence type="ECO:0000256" key="4">
    <source>
        <dbReference type="ARBA" id="ARBA00022692"/>
    </source>
</evidence>
<dbReference type="PANTHER" id="PTHR47735">
    <property type="entry name" value="POTASSIUM VOLTAGE-GATED CHANNEL SUBFAMILY KQT MEMBER 4"/>
    <property type="match status" value="1"/>
</dbReference>
<evidence type="ECO:0000256" key="5">
    <source>
        <dbReference type="ARBA" id="ARBA00022958"/>
    </source>
</evidence>
<reference evidence="17" key="1">
    <citation type="submission" date="2016-11" db="UniProtKB">
        <authorList>
            <consortium name="WormBaseParasite"/>
        </authorList>
    </citation>
    <scope>IDENTIFICATION</scope>
</reference>